<sequence>MTEASPSRLVIERVDKLSSRPWPLVTGRLEGKRLTVGQRVIIRQHDSVETPATIKGIELHTAPGMTTVAIDVPHEQIEIGSVLTAP</sequence>
<dbReference type="RefSeq" id="WP_167924657.1">
    <property type="nucleotide sequence ID" value="NZ_JAATVY010000004.1"/>
</dbReference>
<dbReference type="EMBL" id="JAATVY010000004">
    <property type="protein sequence ID" value="NJC69765.1"/>
    <property type="molecule type" value="Genomic_DNA"/>
</dbReference>
<gene>
    <name evidence="1" type="ORF">HC031_08530</name>
</gene>
<comment type="caution">
    <text evidence="1">The sequence shown here is derived from an EMBL/GenBank/DDBJ whole genome shotgun (WGS) entry which is preliminary data.</text>
</comment>
<dbReference type="Proteomes" id="UP000722989">
    <property type="component" value="Unassembled WGS sequence"/>
</dbReference>
<dbReference type="Gene3D" id="2.40.30.10">
    <property type="entry name" value="Translation factors"/>
    <property type="match status" value="1"/>
</dbReference>
<name>A0ABX0XUS2_9ACTN</name>
<evidence type="ECO:0000313" key="1">
    <source>
        <dbReference type="EMBL" id="NJC69765.1"/>
    </source>
</evidence>
<keyword evidence="2" id="KW-1185">Reference proteome</keyword>
<protein>
    <submittedName>
        <fullName evidence="1">Uncharacterized protein</fullName>
    </submittedName>
</protein>
<proteinExistence type="predicted"/>
<evidence type="ECO:0000313" key="2">
    <source>
        <dbReference type="Proteomes" id="UP000722989"/>
    </source>
</evidence>
<organism evidence="1 2">
    <name type="scientific">Planosporangium thailandense</name>
    <dbReference type="NCBI Taxonomy" id="765197"/>
    <lineage>
        <taxon>Bacteria</taxon>
        <taxon>Bacillati</taxon>
        <taxon>Actinomycetota</taxon>
        <taxon>Actinomycetes</taxon>
        <taxon>Micromonosporales</taxon>
        <taxon>Micromonosporaceae</taxon>
        <taxon>Planosporangium</taxon>
    </lineage>
</organism>
<reference evidence="1 2" key="1">
    <citation type="submission" date="2020-03" db="EMBL/GenBank/DDBJ databases">
        <title>WGS of the type strain of Planosporangium spp.</title>
        <authorList>
            <person name="Thawai C."/>
        </authorList>
    </citation>
    <scope>NUCLEOTIDE SEQUENCE [LARGE SCALE GENOMIC DNA]</scope>
    <source>
        <strain evidence="1 2">TBRC 5610</strain>
    </source>
</reference>
<accession>A0ABX0XUS2</accession>